<evidence type="ECO:0000256" key="2">
    <source>
        <dbReference type="ARBA" id="ARBA00023125"/>
    </source>
</evidence>
<dbReference type="Pfam" id="PF02365">
    <property type="entry name" value="NAM"/>
    <property type="match status" value="1"/>
</dbReference>
<dbReference type="EMBL" id="JAAMPC010000009">
    <property type="protein sequence ID" value="KAG2290818.1"/>
    <property type="molecule type" value="Genomic_DNA"/>
</dbReference>
<proteinExistence type="predicted"/>
<evidence type="ECO:0000256" key="1">
    <source>
        <dbReference type="ARBA" id="ARBA00023015"/>
    </source>
</evidence>
<accession>A0A8X7RMV5</accession>
<feature type="domain" description="NAC" evidence="5">
    <location>
        <begin position="8"/>
        <end position="142"/>
    </location>
</feature>
<dbReference type="Gene3D" id="2.170.150.80">
    <property type="entry name" value="NAC domain"/>
    <property type="match status" value="1"/>
</dbReference>
<dbReference type="InterPro" id="IPR036093">
    <property type="entry name" value="NAC_dom_sf"/>
</dbReference>
<dbReference type="PROSITE" id="PS51005">
    <property type="entry name" value="NAC"/>
    <property type="match status" value="1"/>
</dbReference>
<evidence type="ECO:0000256" key="3">
    <source>
        <dbReference type="ARBA" id="ARBA00023163"/>
    </source>
</evidence>
<keyword evidence="3" id="KW-0804">Transcription</keyword>
<keyword evidence="1" id="KW-0805">Transcription regulation</keyword>
<organism evidence="6 7">
    <name type="scientific">Brassica carinata</name>
    <name type="common">Ethiopian mustard</name>
    <name type="synonym">Abyssinian cabbage</name>
    <dbReference type="NCBI Taxonomy" id="52824"/>
    <lineage>
        <taxon>Eukaryota</taxon>
        <taxon>Viridiplantae</taxon>
        <taxon>Streptophyta</taxon>
        <taxon>Embryophyta</taxon>
        <taxon>Tracheophyta</taxon>
        <taxon>Spermatophyta</taxon>
        <taxon>Magnoliopsida</taxon>
        <taxon>eudicotyledons</taxon>
        <taxon>Gunneridae</taxon>
        <taxon>Pentapetalae</taxon>
        <taxon>rosids</taxon>
        <taxon>malvids</taxon>
        <taxon>Brassicales</taxon>
        <taxon>Brassicaceae</taxon>
        <taxon>Brassiceae</taxon>
        <taxon>Brassica</taxon>
    </lineage>
</organism>
<comment type="caution">
    <text evidence="6">The sequence shown here is derived from an EMBL/GenBank/DDBJ whole genome shotgun (WGS) entry which is preliminary data.</text>
</comment>
<evidence type="ECO:0000256" key="4">
    <source>
        <dbReference type="ARBA" id="ARBA00023242"/>
    </source>
</evidence>
<sequence>MENMVNSHPVGFRFHPTDEEIIGYYLRAKNMDGNTTHVNEFINTVDIYSLDPWELPSQSSSIRKDYVWYFFGRKDNKYVHTKRKVKTTNITEEPLFSKKKDKYNRGGRQSRKKSSGFWKKTGVTVNMINPTVQQPMTRKKKN</sequence>
<dbReference type="AlphaFoldDB" id="A0A8X7RMV5"/>
<dbReference type="PANTHER" id="PTHR31744">
    <property type="entry name" value="PROTEIN CUP-SHAPED COTYLEDON 2-RELATED"/>
    <property type="match status" value="1"/>
</dbReference>
<gene>
    <name evidence="6" type="ORF">Bca52824_037487</name>
</gene>
<dbReference type="OrthoDB" id="1100764at2759"/>
<dbReference type="GO" id="GO:0006355">
    <property type="term" value="P:regulation of DNA-templated transcription"/>
    <property type="evidence" value="ECO:0007669"/>
    <property type="project" value="InterPro"/>
</dbReference>
<protein>
    <recommendedName>
        <fullName evidence="5">NAC domain-containing protein</fullName>
    </recommendedName>
</protein>
<dbReference type="SUPFAM" id="SSF101941">
    <property type="entry name" value="NAC domain"/>
    <property type="match status" value="2"/>
</dbReference>
<name>A0A8X7RMV5_BRACI</name>
<evidence type="ECO:0000259" key="5">
    <source>
        <dbReference type="PROSITE" id="PS51005"/>
    </source>
</evidence>
<dbReference type="GO" id="GO:0003677">
    <property type="term" value="F:DNA binding"/>
    <property type="evidence" value="ECO:0007669"/>
    <property type="project" value="UniProtKB-KW"/>
</dbReference>
<reference evidence="6 7" key="1">
    <citation type="submission" date="2020-02" db="EMBL/GenBank/DDBJ databases">
        <authorList>
            <person name="Ma Q."/>
            <person name="Huang Y."/>
            <person name="Song X."/>
            <person name="Pei D."/>
        </authorList>
    </citation>
    <scope>NUCLEOTIDE SEQUENCE [LARGE SCALE GENOMIC DNA]</scope>
    <source>
        <strain evidence="6">Sxm20200214</strain>
        <tissue evidence="6">Leaf</tissue>
    </source>
</reference>
<dbReference type="InterPro" id="IPR003441">
    <property type="entry name" value="NAC-dom"/>
</dbReference>
<evidence type="ECO:0000313" key="6">
    <source>
        <dbReference type="EMBL" id="KAG2290818.1"/>
    </source>
</evidence>
<keyword evidence="4" id="KW-0539">Nucleus</keyword>
<dbReference type="PANTHER" id="PTHR31744:SF210">
    <property type="entry name" value="NAC DOMAIN-CONTAINING PROTEIN 86-LIKE"/>
    <property type="match status" value="1"/>
</dbReference>
<dbReference type="Proteomes" id="UP000886595">
    <property type="component" value="Unassembled WGS sequence"/>
</dbReference>
<evidence type="ECO:0000313" key="7">
    <source>
        <dbReference type="Proteomes" id="UP000886595"/>
    </source>
</evidence>
<keyword evidence="7" id="KW-1185">Reference proteome</keyword>
<keyword evidence="2" id="KW-0238">DNA-binding</keyword>